<proteinExistence type="predicted"/>
<dbReference type="EMBL" id="JAWDGP010000459">
    <property type="protein sequence ID" value="KAK3800358.1"/>
    <property type="molecule type" value="Genomic_DNA"/>
</dbReference>
<protein>
    <recommendedName>
        <fullName evidence="3">Reverse transcriptase</fullName>
    </recommendedName>
</protein>
<accession>A0AAE1B6G8</accession>
<comment type="caution">
    <text evidence="1">The sequence shown here is derived from an EMBL/GenBank/DDBJ whole genome shotgun (WGS) entry which is preliminary data.</text>
</comment>
<dbReference type="PANTHER" id="PTHR47510:SF3">
    <property type="entry name" value="ENDO_EXONUCLEASE_PHOSPHATASE DOMAIN-CONTAINING PROTEIN"/>
    <property type="match status" value="1"/>
</dbReference>
<gene>
    <name evidence="1" type="ORF">RRG08_052743</name>
</gene>
<organism evidence="1 2">
    <name type="scientific">Elysia crispata</name>
    <name type="common">lettuce slug</name>
    <dbReference type="NCBI Taxonomy" id="231223"/>
    <lineage>
        <taxon>Eukaryota</taxon>
        <taxon>Metazoa</taxon>
        <taxon>Spiralia</taxon>
        <taxon>Lophotrochozoa</taxon>
        <taxon>Mollusca</taxon>
        <taxon>Gastropoda</taxon>
        <taxon>Heterobranchia</taxon>
        <taxon>Euthyneura</taxon>
        <taxon>Panpulmonata</taxon>
        <taxon>Sacoglossa</taxon>
        <taxon>Placobranchoidea</taxon>
        <taxon>Plakobranchidae</taxon>
        <taxon>Elysia</taxon>
    </lineage>
</organism>
<evidence type="ECO:0000313" key="1">
    <source>
        <dbReference type="EMBL" id="KAK3800358.1"/>
    </source>
</evidence>
<name>A0AAE1B6G8_9GAST</name>
<evidence type="ECO:0008006" key="3">
    <source>
        <dbReference type="Google" id="ProtNLM"/>
    </source>
</evidence>
<dbReference type="Proteomes" id="UP001283361">
    <property type="component" value="Unassembled WGS sequence"/>
</dbReference>
<dbReference type="AlphaFoldDB" id="A0AAE1B6G8"/>
<evidence type="ECO:0000313" key="2">
    <source>
        <dbReference type="Proteomes" id="UP001283361"/>
    </source>
</evidence>
<sequence length="121" mass="13625">MKELDLALLSIKPKKASGPDGIINDMLRHIGPAAKKTLLAIFNQSWHLGHESSRWKEAVIRPILKKSKDKKKTESYRPISLLSCLSKLLERIVNSRPVWFLESQELLSSTQTGYTAAPKTT</sequence>
<dbReference type="PANTHER" id="PTHR47510">
    <property type="entry name" value="REVERSE TRANSCRIPTASE DOMAIN-CONTAINING PROTEIN"/>
    <property type="match status" value="1"/>
</dbReference>
<keyword evidence="2" id="KW-1185">Reference proteome</keyword>
<reference evidence="1" key="1">
    <citation type="journal article" date="2023" name="G3 (Bethesda)">
        <title>A reference genome for the long-term kleptoplast-retaining sea slug Elysia crispata morphotype clarki.</title>
        <authorList>
            <person name="Eastman K.E."/>
            <person name="Pendleton A.L."/>
            <person name="Shaikh M.A."/>
            <person name="Suttiyut T."/>
            <person name="Ogas R."/>
            <person name="Tomko P."/>
            <person name="Gavelis G."/>
            <person name="Widhalm J.R."/>
            <person name="Wisecaver J.H."/>
        </authorList>
    </citation>
    <scope>NUCLEOTIDE SEQUENCE</scope>
    <source>
        <strain evidence="1">ECLA1</strain>
    </source>
</reference>